<reference evidence="2 3" key="1">
    <citation type="journal article" date="2020" name="Nature">
        <title>Six reference-quality genomes reveal evolution of bat adaptations.</title>
        <authorList>
            <person name="Jebb D."/>
            <person name="Huang Z."/>
            <person name="Pippel M."/>
            <person name="Hughes G.M."/>
            <person name="Lavrichenko K."/>
            <person name="Devanna P."/>
            <person name="Winkler S."/>
            <person name="Jermiin L.S."/>
            <person name="Skirmuntt E.C."/>
            <person name="Katzourakis A."/>
            <person name="Burkitt-Gray L."/>
            <person name="Ray D.A."/>
            <person name="Sullivan K.A.M."/>
            <person name="Roscito J.G."/>
            <person name="Kirilenko B.M."/>
            <person name="Davalos L.M."/>
            <person name="Corthals A.P."/>
            <person name="Power M.L."/>
            <person name="Jones G."/>
            <person name="Ransome R.D."/>
            <person name="Dechmann D.K.N."/>
            <person name="Locatelli A.G."/>
            <person name="Puechmaille S.J."/>
            <person name="Fedrigo O."/>
            <person name="Jarvis E.D."/>
            <person name="Hiller M."/>
            <person name="Vernes S.C."/>
            <person name="Myers E.W."/>
            <person name="Teeling E.C."/>
        </authorList>
    </citation>
    <scope>NUCLEOTIDE SEQUENCE [LARGE SCALE GENOMIC DNA]</scope>
    <source>
        <strain evidence="2">MPipKuh1</strain>
        <tissue evidence="2">Flight muscle</tissue>
    </source>
</reference>
<organism evidence="2 3">
    <name type="scientific">Pipistrellus kuhlii</name>
    <name type="common">Kuhl's pipistrelle</name>
    <dbReference type="NCBI Taxonomy" id="59472"/>
    <lineage>
        <taxon>Eukaryota</taxon>
        <taxon>Metazoa</taxon>
        <taxon>Chordata</taxon>
        <taxon>Craniata</taxon>
        <taxon>Vertebrata</taxon>
        <taxon>Euteleostomi</taxon>
        <taxon>Mammalia</taxon>
        <taxon>Eutheria</taxon>
        <taxon>Laurasiatheria</taxon>
        <taxon>Chiroptera</taxon>
        <taxon>Yangochiroptera</taxon>
        <taxon>Vespertilionidae</taxon>
        <taxon>Pipistrellus</taxon>
    </lineage>
</organism>
<protein>
    <submittedName>
        <fullName evidence="2">Zinc finger protein 85</fullName>
    </submittedName>
</protein>
<evidence type="ECO:0000313" key="2">
    <source>
        <dbReference type="EMBL" id="KAF6359368.1"/>
    </source>
</evidence>
<accession>A0A7J7YC25</accession>
<dbReference type="SUPFAM" id="SSF109640">
    <property type="entry name" value="KRAB domain (Kruppel-associated box)"/>
    <property type="match status" value="1"/>
</dbReference>
<proteinExistence type="predicted"/>
<dbReference type="InterPro" id="IPR036051">
    <property type="entry name" value="KRAB_dom_sf"/>
</dbReference>
<dbReference type="CDD" id="cd07765">
    <property type="entry name" value="KRAB_A-box"/>
    <property type="match status" value="1"/>
</dbReference>
<dbReference type="InterPro" id="IPR050169">
    <property type="entry name" value="Krueppel_C2H2_ZnF"/>
</dbReference>
<dbReference type="Gene3D" id="6.10.140.140">
    <property type="match status" value="1"/>
</dbReference>
<feature type="domain" description="KRAB" evidence="1">
    <location>
        <begin position="5"/>
        <end position="101"/>
    </location>
</feature>
<dbReference type="AlphaFoldDB" id="A0A7J7YC25"/>
<dbReference type="Proteomes" id="UP000558488">
    <property type="component" value="Unassembled WGS sequence"/>
</dbReference>
<dbReference type="EMBL" id="JACAGB010000006">
    <property type="protein sequence ID" value="KAF6359368.1"/>
    <property type="molecule type" value="Genomic_DNA"/>
</dbReference>
<evidence type="ECO:0000313" key="3">
    <source>
        <dbReference type="Proteomes" id="UP000558488"/>
    </source>
</evidence>
<dbReference type="PANTHER" id="PTHR23232">
    <property type="entry name" value="KRAB DOMAIN C2H2 ZINC FINGER"/>
    <property type="match status" value="1"/>
</dbReference>
<comment type="caution">
    <text evidence="2">The sequence shown here is derived from an EMBL/GenBank/DDBJ whole genome shotgun (WGS) entry which is preliminary data.</text>
</comment>
<dbReference type="InterPro" id="IPR001909">
    <property type="entry name" value="KRAB"/>
</dbReference>
<evidence type="ECO:0000259" key="1">
    <source>
        <dbReference type="PROSITE" id="PS50805"/>
    </source>
</evidence>
<dbReference type="PROSITE" id="PS50805">
    <property type="entry name" value="KRAB"/>
    <property type="match status" value="1"/>
</dbReference>
<keyword evidence="3" id="KW-1185">Reference proteome</keyword>
<dbReference type="SMART" id="SM00349">
    <property type="entry name" value="KRAB"/>
    <property type="match status" value="1"/>
</dbReference>
<name>A0A7J7YC25_PIPKU</name>
<dbReference type="PANTHER" id="PTHR23232:SF158">
    <property type="entry name" value="KRAB DOMAIN-CONTAINING PROTEIN 5"/>
    <property type="match status" value="1"/>
</dbReference>
<dbReference type="GO" id="GO:0006355">
    <property type="term" value="P:regulation of DNA-templated transcription"/>
    <property type="evidence" value="ECO:0007669"/>
    <property type="project" value="InterPro"/>
</dbReference>
<dbReference type="Pfam" id="PF01352">
    <property type="entry name" value="KRAB"/>
    <property type="match status" value="1"/>
</dbReference>
<gene>
    <name evidence="2" type="ORF">mPipKuh1_019442</name>
</gene>
<sequence length="103" mass="12054">MPGQLTFNDVAIEFSQEEWAFLDPAQRKLYMDVMMQNYSNLVFLGEDYFLPEFLLHPQGFVFFISTVSACLSVSKPDLNFLKQMEEESWELKEEKTVFIQPGL</sequence>